<dbReference type="SUPFAM" id="SSF58113">
    <property type="entry name" value="Apolipoprotein A-I"/>
    <property type="match status" value="1"/>
</dbReference>
<evidence type="ECO:0000313" key="5">
    <source>
        <dbReference type="EMBL" id="KAG5592145.1"/>
    </source>
</evidence>
<feature type="coiled-coil region" evidence="1">
    <location>
        <begin position="269"/>
        <end position="310"/>
    </location>
</feature>
<evidence type="ECO:0000256" key="1">
    <source>
        <dbReference type="SAM" id="Coils"/>
    </source>
</evidence>
<dbReference type="Gene3D" id="1.10.287.1490">
    <property type="match status" value="1"/>
</dbReference>
<reference evidence="5 6" key="1">
    <citation type="submission" date="2020-09" db="EMBL/GenBank/DDBJ databases">
        <title>De no assembly of potato wild relative species, Solanum commersonii.</title>
        <authorList>
            <person name="Cho K."/>
        </authorList>
    </citation>
    <scope>NUCLEOTIDE SEQUENCE [LARGE SCALE GENOMIC DNA]</scope>
    <source>
        <strain evidence="5">LZ3.2</strain>
        <tissue evidence="5">Leaf</tissue>
    </source>
</reference>
<sequence length="822" mass="93842">MASWWKFLFISFVFLAVVAPKVKADSGSSLDDEVEVVRSDVPTSQELEHLKSKIQSLESNIEETARALKGKDEEIADKENVIKEMSERIKSMSTELASLQKKGTLDSEGQVGKARAQADQLEKQVEILKEEVEMKNKEKRDFEAHIGETEKRVSELNLKVDKEDLAITFFCLSLDCPAHHTRVIMAAIQLVQPLQQTAKEESNGGIEYPLNDPSGWPSGLGLGLPCWKSQVRNPLPVKTRGLPFGSSSSHWACLVRGTSPMWIASYCIGAELEKTVDKQKEKLKKTERALKLAEEEMIRARLEATSKMKELMELSNAVIHTNVSIYHDILVPSGFHHVVLRIVEEDIDEGNCGLFWFCKNVAANVWAFEVQQFTGLVTRARKSWKTEKFEDVHGAWLPRWLEVHMTHYKSLLEKHWHEHGKPAMETMIQKAVEKKAQAEVWAAPHIETIKTVDLCHQSNDVYSPREAMLEKNKPNSNADSRRRCCSFRAVKVGSHQKVVVLVTLLVFLSPPYVLTHRLSHSTVNQLSPTSTTTINLSLCRRINGLKVVSMPRSLKDDDKSMERKRRGRAWRWLQMKVEWYSLALRCVKSHTFANLAILKTPKLDQWLEVFDKLFFIEFKGPDDKEMEDLNNVSCLLFYSLKKWMPAVKEQWVVMTTNLKPQMELVRTKGFEIFETSKSAITPHIVKVQELAEPHVQELKKFSKPYIDQVATATKPHVEKVCIAVKPYTDVAVHHYGKFLESATVYHNQLQGTVDETLKKHELTRPLATKEFVWFAASAVLALPVIILFKLLSGIFCKKAKKPTRHGHSHHSRRKSKRAHTDK</sequence>
<keyword evidence="3" id="KW-0812">Transmembrane</keyword>
<keyword evidence="3" id="KW-1133">Transmembrane helix</keyword>
<keyword evidence="3" id="KW-0472">Membrane</keyword>
<dbReference type="PANTHER" id="PTHR34360:SF1">
    <property type="entry name" value="OS08G0519400 PROTEIN"/>
    <property type="match status" value="1"/>
</dbReference>
<dbReference type="AlphaFoldDB" id="A0A9J5XVD1"/>
<evidence type="ECO:0000256" key="3">
    <source>
        <dbReference type="SAM" id="Phobius"/>
    </source>
</evidence>
<gene>
    <name evidence="5" type="ORF">H5410_042659</name>
</gene>
<dbReference type="Proteomes" id="UP000824120">
    <property type="component" value="Chromosome 8"/>
</dbReference>
<keyword evidence="6" id="KW-1185">Reference proteome</keyword>
<dbReference type="PANTHER" id="PTHR34360">
    <property type="entry name" value="OS08G0519400 PROTEIN"/>
    <property type="match status" value="1"/>
</dbReference>
<organism evidence="5 6">
    <name type="scientific">Solanum commersonii</name>
    <name type="common">Commerson's wild potato</name>
    <name type="synonym">Commerson's nightshade</name>
    <dbReference type="NCBI Taxonomy" id="4109"/>
    <lineage>
        <taxon>Eukaryota</taxon>
        <taxon>Viridiplantae</taxon>
        <taxon>Streptophyta</taxon>
        <taxon>Embryophyta</taxon>
        <taxon>Tracheophyta</taxon>
        <taxon>Spermatophyta</taxon>
        <taxon>Magnoliopsida</taxon>
        <taxon>eudicotyledons</taxon>
        <taxon>Gunneridae</taxon>
        <taxon>Pentapetalae</taxon>
        <taxon>asterids</taxon>
        <taxon>lamiids</taxon>
        <taxon>Solanales</taxon>
        <taxon>Solanaceae</taxon>
        <taxon>Solanoideae</taxon>
        <taxon>Solaneae</taxon>
        <taxon>Solanum</taxon>
    </lineage>
</organism>
<name>A0A9J5XVD1_SOLCO</name>
<feature type="coiled-coil region" evidence="1">
    <location>
        <begin position="47"/>
        <end position="145"/>
    </location>
</feature>
<accession>A0A9J5XVD1</accession>
<feature type="transmembrane region" description="Helical" evidence="3">
    <location>
        <begin position="771"/>
        <end position="791"/>
    </location>
</feature>
<dbReference type="EMBL" id="JACXVP010000008">
    <property type="protein sequence ID" value="KAG5592145.1"/>
    <property type="molecule type" value="Genomic_DNA"/>
</dbReference>
<protein>
    <submittedName>
        <fullName evidence="5">Uncharacterized protein</fullName>
    </submittedName>
</protein>
<dbReference type="OrthoDB" id="2017695at2759"/>
<evidence type="ECO:0000256" key="4">
    <source>
        <dbReference type="SAM" id="SignalP"/>
    </source>
</evidence>
<proteinExistence type="predicted"/>
<keyword evidence="1" id="KW-0175">Coiled coil</keyword>
<evidence type="ECO:0000256" key="2">
    <source>
        <dbReference type="SAM" id="MobiDB-lite"/>
    </source>
</evidence>
<feature type="region of interest" description="Disordered" evidence="2">
    <location>
        <begin position="801"/>
        <end position="822"/>
    </location>
</feature>
<comment type="caution">
    <text evidence="5">The sequence shown here is derived from an EMBL/GenBank/DDBJ whole genome shotgun (WGS) entry which is preliminary data.</text>
</comment>
<feature type="chain" id="PRO_5039930112" evidence="4">
    <location>
        <begin position="25"/>
        <end position="822"/>
    </location>
</feature>
<keyword evidence="4" id="KW-0732">Signal</keyword>
<evidence type="ECO:0000313" key="6">
    <source>
        <dbReference type="Proteomes" id="UP000824120"/>
    </source>
</evidence>
<feature type="signal peptide" evidence="4">
    <location>
        <begin position="1"/>
        <end position="24"/>
    </location>
</feature>